<feature type="transmembrane region" description="Helical" evidence="1">
    <location>
        <begin position="62"/>
        <end position="81"/>
    </location>
</feature>
<evidence type="ECO:0000313" key="2">
    <source>
        <dbReference type="EMBL" id="KAK6765486.1"/>
    </source>
</evidence>
<name>A0ABR1ES64_NECAM</name>
<accession>A0ABR1ES64</accession>
<evidence type="ECO:0008006" key="4">
    <source>
        <dbReference type="Google" id="ProtNLM"/>
    </source>
</evidence>
<comment type="caution">
    <text evidence="2">The sequence shown here is derived from an EMBL/GenBank/DDBJ whole genome shotgun (WGS) entry which is preliminary data.</text>
</comment>
<keyword evidence="1" id="KW-0812">Transmembrane</keyword>
<dbReference type="Proteomes" id="UP001303046">
    <property type="component" value="Unassembled WGS sequence"/>
</dbReference>
<reference evidence="2 3" key="1">
    <citation type="submission" date="2023-08" db="EMBL/GenBank/DDBJ databases">
        <title>A Necator americanus chromosomal reference genome.</title>
        <authorList>
            <person name="Ilik V."/>
            <person name="Petrzelkova K.J."/>
            <person name="Pardy F."/>
            <person name="Fuh T."/>
            <person name="Niatou-Singa F.S."/>
            <person name="Gouil Q."/>
            <person name="Baker L."/>
            <person name="Ritchie M.E."/>
            <person name="Jex A.R."/>
            <person name="Gazzola D."/>
            <person name="Li H."/>
            <person name="Toshio Fujiwara R."/>
            <person name="Zhan B."/>
            <person name="Aroian R.V."/>
            <person name="Pafco B."/>
            <person name="Schwarz E.M."/>
        </authorList>
    </citation>
    <scope>NUCLEOTIDE SEQUENCE [LARGE SCALE GENOMIC DNA]</scope>
    <source>
        <strain evidence="2 3">Aroian</strain>
        <tissue evidence="2">Whole animal</tissue>
    </source>
</reference>
<dbReference type="PANTHER" id="PTHR47027:SF20">
    <property type="entry name" value="REVERSE TRANSCRIPTASE-LIKE PROTEIN WITH RNA-DIRECTED DNA POLYMERASE DOMAIN"/>
    <property type="match status" value="1"/>
</dbReference>
<keyword evidence="3" id="KW-1185">Reference proteome</keyword>
<proteinExistence type="predicted"/>
<protein>
    <recommendedName>
        <fullName evidence="4">Core-binding (CB) domain-containing protein</fullName>
    </recommendedName>
</protein>
<keyword evidence="1" id="KW-0472">Membrane</keyword>
<evidence type="ECO:0000256" key="1">
    <source>
        <dbReference type="SAM" id="Phobius"/>
    </source>
</evidence>
<dbReference type="PANTHER" id="PTHR47027">
    <property type="entry name" value="REVERSE TRANSCRIPTASE DOMAIN-CONTAINING PROTEIN"/>
    <property type="match status" value="1"/>
</dbReference>
<evidence type="ECO:0000313" key="3">
    <source>
        <dbReference type="Proteomes" id="UP001303046"/>
    </source>
</evidence>
<gene>
    <name evidence="2" type="primary">Necator_chrX.g25579</name>
    <name evidence="2" type="ORF">RB195_025413</name>
</gene>
<sequence length="358" mass="40771">MYHDISALSPEESFIRFKEINSEPKPSAEWLAKKKKLRDAWLTSKPKTTTTTAAPSDQSSTLLFAVLGFLVLITLIALLAFHNDLPPHSGVDSERRTAMHSGGVDASYVRTLANCYDRCTTKIQLFHRLLTIPIGKEVRHGDTMSPRLFTAALLWIMKSLSWEEIGIRVDGRPPNRGNFVIDLLRTFYEHGKDLKEELNRRIRAAWAAFAAVREATDQDLRARLRDSTVLSAFCYAAETWADTAATSRKLITPHRALEKCLLKFRRRAQHIAGLRGSDSEGMSRLREPAKNKVKHRWAGHIIRRVAGRWTKTTLEWIPRDAKCPRGRPPTRWNDVYAALMDQLRAQPDLKDVNVTHET</sequence>
<dbReference type="EMBL" id="JAVFWL010000006">
    <property type="protein sequence ID" value="KAK6765486.1"/>
    <property type="molecule type" value="Genomic_DNA"/>
</dbReference>
<keyword evidence="1" id="KW-1133">Transmembrane helix</keyword>
<organism evidence="2 3">
    <name type="scientific">Necator americanus</name>
    <name type="common">Human hookworm</name>
    <dbReference type="NCBI Taxonomy" id="51031"/>
    <lineage>
        <taxon>Eukaryota</taxon>
        <taxon>Metazoa</taxon>
        <taxon>Ecdysozoa</taxon>
        <taxon>Nematoda</taxon>
        <taxon>Chromadorea</taxon>
        <taxon>Rhabditida</taxon>
        <taxon>Rhabditina</taxon>
        <taxon>Rhabditomorpha</taxon>
        <taxon>Strongyloidea</taxon>
        <taxon>Ancylostomatidae</taxon>
        <taxon>Bunostominae</taxon>
        <taxon>Necator</taxon>
    </lineage>
</organism>